<dbReference type="EMBL" id="CP045851">
    <property type="protein sequence ID" value="QGG94906.1"/>
    <property type="molecule type" value="Genomic_DNA"/>
</dbReference>
<proteinExistence type="predicted"/>
<accession>A0A5Q2RKH0</accession>
<dbReference type="KEGG" id="atq:GH723_07160"/>
<evidence type="ECO:0000259" key="2">
    <source>
        <dbReference type="Pfam" id="PF01814"/>
    </source>
</evidence>
<feature type="domain" description="Hemerythrin-like" evidence="2">
    <location>
        <begin position="61"/>
        <end position="175"/>
    </location>
</feature>
<reference evidence="3 4" key="1">
    <citation type="submission" date="2019-11" db="EMBL/GenBank/DDBJ databases">
        <authorList>
            <person name="He Y."/>
        </authorList>
    </citation>
    <scope>NUCLEOTIDE SEQUENCE [LARGE SCALE GENOMIC DNA]</scope>
    <source>
        <strain evidence="3 4">SCSIO 58843</strain>
    </source>
</reference>
<feature type="region of interest" description="Disordered" evidence="1">
    <location>
        <begin position="1"/>
        <end position="21"/>
    </location>
</feature>
<dbReference type="Gene3D" id="1.20.120.520">
    <property type="entry name" value="nmb1532 protein domain like"/>
    <property type="match status" value="1"/>
</dbReference>
<dbReference type="SUPFAM" id="SSF58113">
    <property type="entry name" value="Apolipoprotein A-I"/>
    <property type="match status" value="1"/>
</dbReference>
<name>A0A5Q2RKH0_9ACTN</name>
<evidence type="ECO:0000256" key="1">
    <source>
        <dbReference type="SAM" id="MobiDB-lite"/>
    </source>
</evidence>
<protein>
    <recommendedName>
        <fullName evidence="2">Hemerythrin-like domain-containing protein</fullName>
    </recommendedName>
</protein>
<keyword evidence="4" id="KW-1185">Reference proteome</keyword>
<dbReference type="Proteomes" id="UP000334019">
    <property type="component" value="Chromosome"/>
</dbReference>
<dbReference type="InterPro" id="IPR012312">
    <property type="entry name" value="Hemerythrin-like"/>
</dbReference>
<dbReference type="AlphaFoldDB" id="A0A5Q2RKH0"/>
<organism evidence="3 4">
    <name type="scientific">Actinomarinicola tropica</name>
    <dbReference type="NCBI Taxonomy" id="2789776"/>
    <lineage>
        <taxon>Bacteria</taxon>
        <taxon>Bacillati</taxon>
        <taxon>Actinomycetota</taxon>
        <taxon>Acidimicrobiia</taxon>
        <taxon>Acidimicrobiales</taxon>
        <taxon>Iamiaceae</taxon>
        <taxon>Actinomarinicola</taxon>
    </lineage>
</organism>
<gene>
    <name evidence="3" type="ORF">GH723_07160</name>
</gene>
<sequence>MVAGRWRGVKDPPWTTPPGRSPLPFRDPVCEGRAVADARWCAMSDHVPAPEPQARAEARRERLRELMDRLERALAEPALADLPVWRTNVALVCDELDGALHDHVEETEGDLFPELERTSPHVVARIARLTAEHPRLRAELDDLREALVTDAPEPETTAERIRERALALLTDLLRHRQSGADLLYEAYWVDLASAD</sequence>
<evidence type="ECO:0000313" key="3">
    <source>
        <dbReference type="EMBL" id="QGG94906.1"/>
    </source>
</evidence>
<dbReference type="Pfam" id="PF01814">
    <property type="entry name" value="Hemerythrin"/>
    <property type="match status" value="1"/>
</dbReference>
<evidence type="ECO:0000313" key="4">
    <source>
        <dbReference type="Proteomes" id="UP000334019"/>
    </source>
</evidence>